<proteinExistence type="predicted"/>
<evidence type="ECO:0008006" key="3">
    <source>
        <dbReference type="Google" id="ProtNLM"/>
    </source>
</evidence>
<evidence type="ECO:0000313" key="1">
    <source>
        <dbReference type="EMBL" id="KAF0022891.1"/>
    </source>
</evidence>
<comment type="caution">
    <text evidence="1">The sequence shown here is derived from an EMBL/GenBank/DDBJ whole genome shotgun (WGS) entry which is preliminary data.</text>
</comment>
<name>A0A6A4RUP8_SCOMX</name>
<organism evidence="1 2">
    <name type="scientific">Scophthalmus maximus</name>
    <name type="common">Turbot</name>
    <name type="synonym">Psetta maxima</name>
    <dbReference type="NCBI Taxonomy" id="52904"/>
    <lineage>
        <taxon>Eukaryota</taxon>
        <taxon>Metazoa</taxon>
        <taxon>Chordata</taxon>
        <taxon>Craniata</taxon>
        <taxon>Vertebrata</taxon>
        <taxon>Euteleostomi</taxon>
        <taxon>Actinopterygii</taxon>
        <taxon>Neopterygii</taxon>
        <taxon>Teleostei</taxon>
        <taxon>Neoteleostei</taxon>
        <taxon>Acanthomorphata</taxon>
        <taxon>Carangaria</taxon>
        <taxon>Pleuronectiformes</taxon>
        <taxon>Pleuronectoidei</taxon>
        <taxon>Scophthalmidae</taxon>
        <taxon>Scophthalmus</taxon>
    </lineage>
</organism>
<reference evidence="1 2" key="1">
    <citation type="submission" date="2019-06" db="EMBL/GenBank/DDBJ databases">
        <title>Draft genomes of female and male turbot (Scophthalmus maximus).</title>
        <authorList>
            <person name="Xu H."/>
            <person name="Xu X.-W."/>
            <person name="Shao C."/>
            <person name="Chen S."/>
        </authorList>
    </citation>
    <scope>NUCLEOTIDE SEQUENCE [LARGE SCALE GENOMIC DNA]</scope>
    <source>
        <strain evidence="1">Ysfricsl-2016a</strain>
        <tissue evidence="1">Blood</tissue>
    </source>
</reference>
<evidence type="ECO:0000313" key="2">
    <source>
        <dbReference type="Proteomes" id="UP000438429"/>
    </source>
</evidence>
<sequence>MFDQDTDVTKQNNRLTRELVALSVRLSDSAAFTLPANDDTRLSCLVLKHSCQNSWECHVTRFLSSVHMSREQPPPYRPFFPEGPVAPGGPPALISQPAAFTGSTYQTFPQNYAGGGAQTYFGPPALMGPPLAFNIQPGFQEGPWGEACKTSYHWKGPPPKHTVFVVEQQDEGGGSGGSKHSCLSVCSTILCCCCLWNMLTSHLA</sequence>
<accession>A0A6A4RUP8</accession>
<dbReference type="AlphaFoldDB" id="A0A6A4RUP8"/>
<protein>
    <recommendedName>
        <fullName evidence="3">Cysteine-rich and transmembrane domain-containing protein 1</fullName>
    </recommendedName>
</protein>
<dbReference type="Proteomes" id="UP000438429">
    <property type="component" value="Unassembled WGS sequence"/>
</dbReference>
<dbReference type="EMBL" id="VEVO01000023">
    <property type="protein sequence ID" value="KAF0022891.1"/>
    <property type="molecule type" value="Genomic_DNA"/>
</dbReference>
<gene>
    <name evidence="1" type="ORF">F2P81_024872</name>
</gene>